<accession>A0ABT5R060</accession>
<proteinExistence type="predicted"/>
<gene>
    <name evidence="2" type="ORF">LRP50_08815</name>
</gene>
<protein>
    <submittedName>
        <fullName evidence="2">VOC family protein</fullName>
    </submittedName>
</protein>
<dbReference type="Gene3D" id="3.10.180.10">
    <property type="entry name" value="2,3-Dihydroxybiphenyl 1,2-Dioxygenase, domain 1"/>
    <property type="match status" value="1"/>
</dbReference>
<dbReference type="Proteomes" id="UP001149400">
    <property type="component" value="Unassembled WGS sequence"/>
</dbReference>
<feature type="domain" description="VOC" evidence="1">
    <location>
        <begin position="3"/>
        <end position="126"/>
    </location>
</feature>
<evidence type="ECO:0000259" key="1">
    <source>
        <dbReference type="PROSITE" id="PS51819"/>
    </source>
</evidence>
<sequence length="131" mass="15185">MAKPIHSMIRVFNPEKSISFYKLALGMHVEARFDFANFSLIYLRGEDNVFELELTYNHDQNAPYEHGNAYGHLAVTVDDLEQHHQFLLDSGLSPTDIKTMSYENTPMASFFFITDPDGYKIEVLKRFGRFL</sequence>
<dbReference type="PANTHER" id="PTHR10374">
    <property type="entry name" value="LACTOYLGLUTATHIONE LYASE GLYOXALASE I"/>
    <property type="match status" value="1"/>
</dbReference>
<dbReference type="RefSeq" id="WP_274164088.1">
    <property type="nucleotide sequence ID" value="NZ_JAJUBC010000008.1"/>
</dbReference>
<dbReference type="SUPFAM" id="SSF54593">
    <property type="entry name" value="Glyoxalase/Bleomycin resistance protein/Dihydroxybiphenyl dioxygenase"/>
    <property type="match status" value="1"/>
</dbReference>
<reference evidence="2" key="1">
    <citation type="submission" date="2021-12" db="EMBL/GenBank/DDBJ databases">
        <title>Enterovibrio ZSDZ35 sp. nov. and Enterovibrio ZSDZ42 sp. nov., isolated from coastal seawater in Qingdao.</title>
        <authorList>
            <person name="Zhang P."/>
        </authorList>
    </citation>
    <scope>NUCLEOTIDE SEQUENCE</scope>
    <source>
        <strain evidence="2">ZSDZ42</strain>
    </source>
</reference>
<comment type="caution">
    <text evidence="2">The sequence shown here is derived from an EMBL/GenBank/DDBJ whole genome shotgun (WGS) entry which is preliminary data.</text>
</comment>
<keyword evidence="3" id="KW-1185">Reference proteome</keyword>
<evidence type="ECO:0000313" key="2">
    <source>
        <dbReference type="EMBL" id="MDD1793225.1"/>
    </source>
</evidence>
<dbReference type="PANTHER" id="PTHR10374:SF30">
    <property type="entry name" value="LACTOYLGLUTATHIONE LYASE"/>
    <property type="match status" value="1"/>
</dbReference>
<organism evidence="2 3">
    <name type="scientific">Enterovibrio gelatinilyticus</name>
    <dbReference type="NCBI Taxonomy" id="2899819"/>
    <lineage>
        <taxon>Bacteria</taxon>
        <taxon>Pseudomonadati</taxon>
        <taxon>Pseudomonadota</taxon>
        <taxon>Gammaproteobacteria</taxon>
        <taxon>Vibrionales</taxon>
        <taxon>Vibrionaceae</taxon>
        <taxon>Enterovibrio</taxon>
    </lineage>
</organism>
<dbReference type="InterPro" id="IPR037523">
    <property type="entry name" value="VOC_core"/>
</dbReference>
<name>A0ABT5R060_9GAMM</name>
<dbReference type="Pfam" id="PF00903">
    <property type="entry name" value="Glyoxalase"/>
    <property type="match status" value="1"/>
</dbReference>
<evidence type="ECO:0000313" key="3">
    <source>
        <dbReference type="Proteomes" id="UP001149400"/>
    </source>
</evidence>
<dbReference type="PROSITE" id="PS51819">
    <property type="entry name" value="VOC"/>
    <property type="match status" value="1"/>
</dbReference>
<dbReference type="InterPro" id="IPR029068">
    <property type="entry name" value="Glyas_Bleomycin-R_OHBP_Dase"/>
</dbReference>
<dbReference type="EMBL" id="JAJUBC010000008">
    <property type="protein sequence ID" value="MDD1793225.1"/>
    <property type="molecule type" value="Genomic_DNA"/>
</dbReference>
<dbReference type="InterPro" id="IPR004360">
    <property type="entry name" value="Glyas_Fos-R_dOase_dom"/>
</dbReference>